<accession>A0A225DS45</accession>
<gene>
    <name evidence="1" type="ORF">FRUB_05879</name>
</gene>
<dbReference type="Proteomes" id="UP000214646">
    <property type="component" value="Unassembled WGS sequence"/>
</dbReference>
<evidence type="ECO:0000313" key="1">
    <source>
        <dbReference type="EMBL" id="OWK39989.1"/>
    </source>
</evidence>
<name>A0A225DS45_9BACT</name>
<dbReference type="AlphaFoldDB" id="A0A225DS45"/>
<reference evidence="2" key="1">
    <citation type="submission" date="2017-06" db="EMBL/GenBank/DDBJ databases">
        <title>Genome analysis of Fimbriiglobus ruber SP5, the first member of the order Planctomycetales with confirmed chitinolytic capability.</title>
        <authorList>
            <person name="Ravin N.V."/>
            <person name="Rakitin A.L."/>
            <person name="Ivanova A.A."/>
            <person name="Beletsky A.V."/>
            <person name="Kulichevskaya I.S."/>
            <person name="Mardanov A.V."/>
            <person name="Dedysh S.N."/>
        </authorList>
    </citation>
    <scope>NUCLEOTIDE SEQUENCE [LARGE SCALE GENOMIC DNA]</scope>
    <source>
        <strain evidence="2">SP5</strain>
    </source>
</reference>
<sequence length="55" mass="6191">MLFDARGVCGRTGFSATVFRTNLFDLPPTVDRLFALPREVFDSGEDLVRAGWRVD</sequence>
<evidence type="ECO:0000313" key="2">
    <source>
        <dbReference type="Proteomes" id="UP000214646"/>
    </source>
</evidence>
<proteinExistence type="predicted"/>
<keyword evidence="2" id="KW-1185">Reference proteome</keyword>
<dbReference type="EMBL" id="NIDE01000009">
    <property type="protein sequence ID" value="OWK39989.1"/>
    <property type="molecule type" value="Genomic_DNA"/>
</dbReference>
<protein>
    <submittedName>
        <fullName evidence="1">Uncharacterized protein</fullName>
    </submittedName>
</protein>
<comment type="caution">
    <text evidence="1">The sequence shown here is derived from an EMBL/GenBank/DDBJ whole genome shotgun (WGS) entry which is preliminary data.</text>
</comment>
<organism evidence="1 2">
    <name type="scientific">Fimbriiglobus ruber</name>
    <dbReference type="NCBI Taxonomy" id="1908690"/>
    <lineage>
        <taxon>Bacteria</taxon>
        <taxon>Pseudomonadati</taxon>
        <taxon>Planctomycetota</taxon>
        <taxon>Planctomycetia</taxon>
        <taxon>Gemmatales</taxon>
        <taxon>Gemmataceae</taxon>
        <taxon>Fimbriiglobus</taxon>
    </lineage>
</organism>